<reference evidence="5" key="1">
    <citation type="submission" date="2022-02" db="EMBL/GenBank/DDBJ databases">
        <authorList>
            <person name="Henning P.M."/>
            <person name="McCubbin A.G."/>
            <person name="Shore J.S."/>
        </authorList>
    </citation>
    <scope>NUCLEOTIDE SEQUENCE</scope>
    <source>
        <strain evidence="5">F60SS</strain>
        <tissue evidence="5">Leaves</tissue>
    </source>
</reference>
<dbReference type="EMBL" id="JAKUCV010000825">
    <property type="protein sequence ID" value="KAJ4848720.1"/>
    <property type="molecule type" value="Genomic_DNA"/>
</dbReference>
<evidence type="ECO:0000313" key="6">
    <source>
        <dbReference type="Proteomes" id="UP001141552"/>
    </source>
</evidence>
<keyword evidence="4" id="KW-0472">Membrane</keyword>
<protein>
    <recommendedName>
        <fullName evidence="7">Protein CHUP1, chloroplastic</fullName>
    </recommendedName>
</protein>
<dbReference type="InterPro" id="IPR040265">
    <property type="entry name" value="CHUP1/IPGA1-like"/>
</dbReference>
<evidence type="ECO:0000256" key="2">
    <source>
        <dbReference type="SAM" id="Coils"/>
    </source>
</evidence>
<sequence>MDGTTTKIEVMKPILLKAGIASLALSVAGFMYARIIANRVLGKPPPWGTNVSSLESMDSDEENSDGDGCKSLKEDEGKVIASLDNRESFSVREEILGLKSRTEELEKKQWDLARQLICYRDMREQESVLMELKNMLSSQTARVEFLDREISSLEAEKRRFDEGSAVEYVKLLLGQLESAKTENGLLQRKATKLSRKNKEQSRVIREKNWKINAAEKAILRFSDTLETRAKVMENLEDEVRELQIIVDQLEKEKGEILAKLNLVENSASSISKIETTGVRMEEYNQLVHELDQLKKGRAAEITELIYLRWSNACLRHELMRSHDEQQQYHHQQIEEKHNYLELELEPSGEIKDCSLEHQGDSPILGSSSGGPALTPITSGHLPKRKRLLQKLKKWVDGSENAKPKLDYKEKRETKCFGRLSVSEEGEEDDFIHARKSCSSA</sequence>
<accession>A0A9Q0GGP8</accession>
<keyword evidence="6" id="KW-1185">Reference proteome</keyword>
<organism evidence="5 6">
    <name type="scientific">Turnera subulata</name>
    <dbReference type="NCBI Taxonomy" id="218843"/>
    <lineage>
        <taxon>Eukaryota</taxon>
        <taxon>Viridiplantae</taxon>
        <taxon>Streptophyta</taxon>
        <taxon>Embryophyta</taxon>
        <taxon>Tracheophyta</taxon>
        <taxon>Spermatophyta</taxon>
        <taxon>Magnoliopsida</taxon>
        <taxon>eudicotyledons</taxon>
        <taxon>Gunneridae</taxon>
        <taxon>Pentapetalae</taxon>
        <taxon>rosids</taxon>
        <taxon>fabids</taxon>
        <taxon>Malpighiales</taxon>
        <taxon>Passifloraceae</taxon>
        <taxon>Turnera</taxon>
    </lineage>
</organism>
<reference evidence="5" key="2">
    <citation type="journal article" date="2023" name="Plants (Basel)">
        <title>Annotation of the Turnera subulata (Passifloraceae) Draft Genome Reveals the S-Locus Evolved after the Divergence of Turneroideae from Passifloroideae in a Stepwise Manner.</title>
        <authorList>
            <person name="Henning P.M."/>
            <person name="Roalson E.H."/>
            <person name="Mir W."/>
            <person name="McCubbin A.G."/>
            <person name="Shore J.S."/>
        </authorList>
    </citation>
    <scope>NUCLEOTIDE SEQUENCE</scope>
    <source>
        <strain evidence="5">F60SS</strain>
    </source>
</reference>
<keyword evidence="4" id="KW-1133">Transmembrane helix</keyword>
<evidence type="ECO:0000313" key="5">
    <source>
        <dbReference type="EMBL" id="KAJ4848720.1"/>
    </source>
</evidence>
<proteinExistence type="predicted"/>
<dbReference type="PANTHER" id="PTHR31342">
    <property type="entry name" value="PROTEIN CHUP1, CHLOROPLASTIC"/>
    <property type="match status" value="1"/>
</dbReference>
<name>A0A9Q0GGP8_9ROSI</name>
<feature type="coiled-coil region" evidence="2">
    <location>
        <begin position="129"/>
        <end position="196"/>
    </location>
</feature>
<evidence type="ECO:0000256" key="4">
    <source>
        <dbReference type="SAM" id="Phobius"/>
    </source>
</evidence>
<feature type="coiled-coil region" evidence="2">
    <location>
        <begin position="225"/>
        <end position="266"/>
    </location>
</feature>
<comment type="caution">
    <text evidence="5">The sequence shown here is derived from an EMBL/GenBank/DDBJ whole genome shotgun (WGS) entry which is preliminary data.</text>
</comment>
<dbReference type="PANTHER" id="PTHR31342:SF10">
    <property type="entry name" value="CHUP1-LIKE PROTEIN"/>
    <property type="match status" value="1"/>
</dbReference>
<keyword evidence="1 2" id="KW-0175">Coiled coil</keyword>
<evidence type="ECO:0008006" key="7">
    <source>
        <dbReference type="Google" id="ProtNLM"/>
    </source>
</evidence>
<keyword evidence="4" id="KW-0812">Transmembrane</keyword>
<evidence type="ECO:0000256" key="1">
    <source>
        <dbReference type="ARBA" id="ARBA00023054"/>
    </source>
</evidence>
<dbReference type="AlphaFoldDB" id="A0A9Q0GGP8"/>
<dbReference type="Proteomes" id="UP001141552">
    <property type="component" value="Unassembled WGS sequence"/>
</dbReference>
<dbReference type="OrthoDB" id="687739at2759"/>
<dbReference type="GO" id="GO:0072699">
    <property type="term" value="P:protein localization to cortical microtubule cytoskeleton"/>
    <property type="evidence" value="ECO:0007669"/>
    <property type="project" value="TreeGrafter"/>
</dbReference>
<feature type="transmembrane region" description="Helical" evidence="4">
    <location>
        <begin position="14"/>
        <end position="33"/>
    </location>
</feature>
<dbReference type="GO" id="GO:0055028">
    <property type="term" value="C:cortical microtubule"/>
    <property type="evidence" value="ECO:0007669"/>
    <property type="project" value="TreeGrafter"/>
</dbReference>
<feature type="region of interest" description="Disordered" evidence="3">
    <location>
        <begin position="51"/>
        <end position="72"/>
    </location>
</feature>
<evidence type="ECO:0000256" key="3">
    <source>
        <dbReference type="SAM" id="MobiDB-lite"/>
    </source>
</evidence>
<gene>
    <name evidence="5" type="ORF">Tsubulata_018457</name>
</gene>